<sequence>MRQFVEKHIYKRRGRRIRYKTKDTLLRAGIAIAVSAFLLLMSLLLLVFPVLPAIDYSFKLGEIPTYLAQMDYRLFLVECSLSIVIALCLVFISKVLFYEKYLLLKQRQTLARLVIDRRYYETEQVPKESLFLFDISLSGKQGKEKIAYFPKIYFQAKEGYLYVRFPTDGRAYQEQFLQLNSTLETAFYGELESVIREDGYICYKLIYSIVRDRLNIKELHSYKGKLALMKRTVWDFDKLPHMLVSGGTGAGKTYTILSVLLGLLKGACKKEDIIICDPKNADLADLEGIFPRVYYKKGGIRASVRAFKNDMLARSTEMKEMPNYVTGKNYRFLGLRPQFLIFDEFVAYMEMLDYKEQAELLSDLKQIVMLGRQAGYFLIVGLQRPDARYLADGIRDQFHFRLALGRNSDTGYTMMFGETNKKFTFKEIPGFGYVDAGKGVISEFYSPFVDSDFDFITAFKTIEAKVNDAYKNRP</sequence>
<evidence type="ECO:0000256" key="1">
    <source>
        <dbReference type="ARBA" id="ARBA00022741"/>
    </source>
</evidence>
<dbReference type="PROSITE" id="PS50901">
    <property type="entry name" value="FTSK"/>
    <property type="match status" value="1"/>
</dbReference>
<feature type="binding site" evidence="3">
    <location>
        <begin position="246"/>
        <end position="253"/>
    </location>
    <ligand>
        <name>ATP</name>
        <dbReference type="ChEBI" id="CHEBI:30616"/>
    </ligand>
</feature>
<evidence type="ECO:0000256" key="4">
    <source>
        <dbReference type="SAM" id="Phobius"/>
    </source>
</evidence>
<dbReference type="Gene3D" id="3.40.50.300">
    <property type="entry name" value="P-loop containing nucleotide triphosphate hydrolases"/>
    <property type="match status" value="1"/>
</dbReference>
<evidence type="ECO:0000313" key="6">
    <source>
        <dbReference type="EMBL" id="HAO5923586.1"/>
    </source>
</evidence>
<keyword evidence="6" id="KW-0131">Cell cycle</keyword>
<keyword evidence="6" id="KW-0132">Cell division</keyword>
<reference evidence="6" key="1">
    <citation type="journal article" date="2018" name="Genome Biol.">
        <title>SKESA: strategic k-mer extension for scrupulous assemblies.</title>
        <authorList>
            <person name="Souvorov A."/>
            <person name="Agarwala R."/>
            <person name="Lipman D.J."/>
        </authorList>
    </citation>
    <scope>NUCLEOTIDE SEQUENCE</scope>
    <source>
        <strain evidence="6">SFBRL218_S4</strain>
    </source>
</reference>
<dbReference type="AlphaFoldDB" id="A0A8H9MTW3"/>
<evidence type="ECO:0000256" key="2">
    <source>
        <dbReference type="ARBA" id="ARBA00022840"/>
    </source>
</evidence>
<protein>
    <submittedName>
        <fullName evidence="6">Cell division protein FtsK</fullName>
    </submittedName>
</protein>
<feature type="transmembrane region" description="Helical" evidence="4">
    <location>
        <begin position="25"/>
        <end position="54"/>
    </location>
</feature>
<keyword evidence="4" id="KW-0472">Membrane</keyword>
<keyword evidence="4" id="KW-1133">Transmembrane helix</keyword>
<accession>A0A8H9MTW3</accession>
<dbReference type="InterPro" id="IPR002543">
    <property type="entry name" value="FtsK_dom"/>
</dbReference>
<dbReference type="Proteomes" id="UP000853596">
    <property type="component" value="Unassembled WGS sequence"/>
</dbReference>
<feature type="domain" description="FtsK" evidence="5">
    <location>
        <begin position="229"/>
        <end position="413"/>
    </location>
</feature>
<organism evidence="6">
    <name type="scientific">Listeria monocytogenes</name>
    <dbReference type="NCBI Taxonomy" id="1639"/>
    <lineage>
        <taxon>Bacteria</taxon>
        <taxon>Bacillati</taxon>
        <taxon>Bacillota</taxon>
        <taxon>Bacilli</taxon>
        <taxon>Bacillales</taxon>
        <taxon>Listeriaceae</taxon>
        <taxon>Listeria</taxon>
    </lineage>
</organism>
<dbReference type="GO" id="GO:0005524">
    <property type="term" value="F:ATP binding"/>
    <property type="evidence" value="ECO:0007669"/>
    <property type="project" value="UniProtKB-UniRule"/>
</dbReference>
<dbReference type="PANTHER" id="PTHR22683">
    <property type="entry name" value="SPORULATION PROTEIN RELATED"/>
    <property type="match status" value="1"/>
</dbReference>
<dbReference type="InterPro" id="IPR050206">
    <property type="entry name" value="FtsK/SpoIIIE/SftA"/>
</dbReference>
<keyword evidence="2 3" id="KW-0067">ATP-binding</keyword>
<gene>
    <name evidence="6" type="ORF">IP987_002806</name>
</gene>
<name>A0A8H9MTW3_LISMN</name>
<proteinExistence type="predicted"/>
<keyword evidence="1 3" id="KW-0547">Nucleotide-binding</keyword>
<dbReference type="CDD" id="cd01127">
    <property type="entry name" value="TrwB_TraG_TraD_VirD4"/>
    <property type="match status" value="1"/>
</dbReference>
<evidence type="ECO:0000256" key="3">
    <source>
        <dbReference type="PROSITE-ProRule" id="PRU00289"/>
    </source>
</evidence>
<dbReference type="PANTHER" id="PTHR22683:SF47">
    <property type="entry name" value="FTSK DOMAIN-CONTAINING PROTEIN YDCQ"/>
    <property type="match status" value="1"/>
</dbReference>
<dbReference type="InterPro" id="IPR027417">
    <property type="entry name" value="P-loop_NTPase"/>
</dbReference>
<keyword evidence="4" id="KW-0812">Transmembrane</keyword>
<dbReference type="EMBL" id="DABXZF010000052">
    <property type="protein sequence ID" value="HAO5923586.1"/>
    <property type="molecule type" value="Genomic_DNA"/>
</dbReference>
<reference evidence="6" key="2">
    <citation type="submission" date="2020-10" db="EMBL/GenBank/DDBJ databases">
        <authorList>
            <consortium name="NCBI Pathogen Detection Project"/>
        </authorList>
    </citation>
    <scope>NUCLEOTIDE SEQUENCE</scope>
    <source>
        <strain evidence="6">SFBRL218_S4</strain>
    </source>
</reference>
<evidence type="ECO:0000259" key="5">
    <source>
        <dbReference type="PROSITE" id="PS50901"/>
    </source>
</evidence>
<feature type="transmembrane region" description="Helical" evidence="4">
    <location>
        <begin position="74"/>
        <end position="97"/>
    </location>
</feature>
<dbReference type="GO" id="GO:0003677">
    <property type="term" value="F:DNA binding"/>
    <property type="evidence" value="ECO:0007669"/>
    <property type="project" value="InterPro"/>
</dbReference>
<comment type="caution">
    <text evidence="6">The sequence shown here is derived from an EMBL/GenBank/DDBJ whole genome shotgun (WGS) entry which is preliminary data.</text>
</comment>
<dbReference type="GO" id="GO:0051301">
    <property type="term" value="P:cell division"/>
    <property type="evidence" value="ECO:0007669"/>
    <property type="project" value="UniProtKB-KW"/>
</dbReference>
<dbReference type="SUPFAM" id="SSF52540">
    <property type="entry name" value="P-loop containing nucleoside triphosphate hydrolases"/>
    <property type="match status" value="1"/>
</dbReference>